<accession>A0A936ZFG3</accession>
<evidence type="ECO:0000313" key="3">
    <source>
        <dbReference type="Proteomes" id="UP000605848"/>
    </source>
</evidence>
<dbReference type="CDD" id="cd00130">
    <property type="entry name" value="PAS"/>
    <property type="match status" value="1"/>
</dbReference>
<dbReference type="AlphaFoldDB" id="A0A936ZFG3"/>
<comment type="caution">
    <text evidence="2">The sequence shown here is derived from an EMBL/GenBank/DDBJ whole genome shotgun (WGS) entry which is preliminary data.</text>
</comment>
<sequence>MRPDGHNDFHNLRWYEFSGQPLGSALGNRRSEILHPKDKIGTWVKWRRSLATGQPYEVECRLRLHFGEYRWTLTSGSSSQ</sequence>
<feature type="domain" description="PAS fold-3" evidence="1">
    <location>
        <begin position="10"/>
        <end position="77"/>
    </location>
</feature>
<name>A0A936ZFG3_9HYPH</name>
<reference evidence="2" key="1">
    <citation type="submission" date="2021-01" db="EMBL/GenBank/DDBJ databases">
        <title>Microvirga sp.</title>
        <authorList>
            <person name="Kim M.K."/>
        </authorList>
    </citation>
    <scope>NUCLEOTIDE SEQUENCE</scope>
    <source>
        <strain evidence="2">5420S-16</strain>
    </source>
</reference>
<dbReference type="InterPro" id="IPR000014">
    <property type="entry name" value="PAS"/>
</dbReference>
<evidence type="ECO:0000313" key="2">
    <source>
        <dbReference type="EMBL" id="MBL0403764.1"/>
    </source>
</evidence>
<proteinExistence type="predicted"/>
<keyword evidence="3" id="KW-1185">Reference proteome</keyword>
<dbReference type="InterPro" id="IPR035965">
    <property type="entry name" value="PAS-like_dom_sf"/>
</dbReference>
<dbReference type="RefSeq" id="WP_202057482.1">
    <property type="nucleotide sequence ID" value="NZ_JBHSMN010000081.1"/>
</dbReference>
<dbReference type="SUPFAM" id="SSF55785">
    <property type="entry name" value="PYP-like sensor domain (PAS domain)"/>
    <property type="match status" value="1"/>
</dbReference>
<gene>
    <name evidence="2" type="ORF">JKG68_07300</name>
</gene>
<dbReference type="Gene3D" id="3.30.450.20">
    <property type="entry name" value="PAS domain"/>
    <property type="match status" value="1"/>
</dbReference>
<protein>
    <submittedName>
        <fullName evidence="2">PAS domain-containing protein</fullName>
    </submittedName>
</protein>
<dbReference type="Proteomes" id="UP000605848">
    <property type="component" value="Unassembled WGS sequence"/>
</dbReference>
<evidence type="ECO:0000259" key="1">
    <source>
        <dbReference type="Pfam" id="PF08447"/>
    </source>
</evidence>
<dbReference type="Pfam" id="PF08447">
    <property type="entry name" value="PAS_3"/>
    <property type="match status" value="1"/>
</dbReference>
<dbReference type="InterPro" id="IPR013655">
    <property type="entry name" value="PAS_fold_3"/>
</dbReference>
<dbReference type="EMBL" id="JAEQMY010000008">
    <property type="protein sequence ID" value="MBL0403764.1"/>
    <property type="molecule type" value="Genomic_DNA"/>
</dbReference>
<organism evidence="2 3">
    <name type="scientific">Microvirga aerilata</name>
    <dbReference type="NCBI Taxonomy" id="670292"/>
    <lineage>
        <taxon>Bacteria</taxon>
        <taxon>Pseudomonadati</taxon>
        <taxon>Pseudomonadota</taxon>
        <taxon>Alphaproteobacteria</taxon>
        <taxon>Hyphomicrobiales</taxon>
        <taxon>Methylobacteriaceae</taxon>
        <taxon>Microvirga</taxon>
    </lineage>
</organism>